<dbReference type="AlphaFoldDB" id="H3ZJ48"/>
<dbReference type="RefSeq" id="WP_008951804.1">
    <property type="nucleotide sequence ID" value="NZ_AHTH01000055.1"/>
</dbReference>
<dbReference type="InterPro" id="IPR007712">
    <property type="entry name" value="RelE/ParE_toxin"/>
</dbReference>
<sequence>MTESYQYRLSELAVADLERIYAFGICNYDISQEDLYYYEFFQMFQKIAENPFLFQTIDHIRPGYRRCLCGRDHIYFRINGQIIEIMAIIGSQSLELWLP</sequence>
<dbReference type="Pfam" id="PF05016">
    <property type="entry name" value="ParE_toxin"/>
    <property type="match status" value="1"/>
</dbReference>
<proteinExistence type="predicted"/>
<protein>
    <recommendedName>
        <fullName evidence="4">Plasmid stabilization system</fullName>
    </recommendedName>
</protein>
<keyword evidence="1" id="KW-1277">Toxin-antitoxin system</keyword>
<evidence type="ECO:0000256" key="1">
    <source>
        <dbReference type="ARBA" id="ARBA00022649"/>
    </source>
</evidence>
<evidence type="ECO:0000313" key="2">
    <source>
        <dbReference type="EMBL" id="EHR39391.1"/>
    </source>
</evidence>
<gene>
    <name evidence="2" type="ORF">AJE_16449</name>
</gene>
<dbReference type="Proteomes" id="UP000012046">
    <property type="component" value="Unassembled WGS sequence"/>
</dbReference>
<dbReference type="Gene3D" id="3.30.2310.20">
    <property type="entry name" value="RelE-like"/>
    <property type="match status" value="1"/>
</dbReference>
<evidence type="ECO:0000313" key="3">
    <source>
        <dbReference type="Proteomes" id="UP000012046"/>
    </source>
</evidence>
<evidence type="ECO:0008006" key="4">
    <source>
        <dbReference type="Google" id="ProtNLM"/>
    </source>
</evidence>
<dbReference type="InterPro" id="IPR035093">
    <property type="entry name" value="RelE/ParE_toxin_dom_sf"/>
</dbReference>
<dbReference type="eggNOG" id="COG3668">
    <property type="taxonomic scope" value="Bacteria"/>
</dbReference>
<dbReference type="STRING" id="1129374.AJE_16449"/>
<keyword evidence="3" id="KW-1185">Reference proteome</keyword>
<accession>H3ZJ48</accession>
<organism evidence="2 3">
    <name type="scientific">Alishewanella jeotgali KCTC 22429</name>
    <dbReference type="NCBI Taxonomy" id="1129374"/>
    <lineage>
        <taxon>Bacteria</taxon>
        <taxon>Pseudomonadati</taxon>
        <taxon>Pseudomonadota</taxon>
        <taxon>Gammaproteobacteria</taxon>
        <taxon>Alteromonadales</taxon>
        <taxon>Alteromonadaceae</taxon>
        <taxon>Alishewanella</taxon>
    </lineage>
</organism>
<name>H3ZJ48_9ALTE</name>
<reference evidence="2 3" key="1">
    <citation type="journal article" date="2012" name="J. Bacteriol.">
        <title>Genome Sequence of Extracellular-Protease-Producing Alishewanella jeotgali Isolated from Traditional Korean Fermented Seafood.</title>
        <authorList>
            <person name="Jung J."/>
            <person name="Chun J."/>
            <person name="Park W."/>
        </authorList>
    </citation>
    <scope>NUCLEOTIDE SEQUENCE [LARGE SCALE GENOMIC DNA]</scope>
    <source>
        <strain evidence="2 3">KCTC 22429</strain>
    </source>
</reference>
<dbReference type="EMBL" id="AHTH01000055">
    <property type="protein sequence ID" value="EHR39391.1"/>
    <property type="molecule type" value="Genomic_DNA"/>
</dbReference>
<comment type="caution">
    <text evidence="2">The sequence shown here is derived from an EMBL/GenBank/DDBJ whole genome shotgun (WGS) entry which is preliminary data.</text>
</comment>